<dbReference type="GO" id="GO:0005524">
    <property type="term" value="F:ATP binding"/>
    <property type="evidence" value="ECO:0007669"/>
    <property type="project" value="UniProtKB-KW"/>
</dbReference>
<keyword evidence="6" id="KW-0378">Hydrolase</keyword>
<dbReference type="AlphaFoldDB" id="I4EM77"/>
<sequence>MIRFESVSYQYPRQRDAALRRFSWQVEPGAFALIAGPSGSGKSTIIRCLNGLIPHFHGGAFGGRLTLFGTDTRMEQPARLSRLTGLVSQFPEAQTVMDRVEDEIAFGPENHGLARDAIRRRVEESLDLLGIAHLRSREIATLSGGERQRLVIASAMAMQPAVLALDEPLSQLDPWGAGDVVAALERVHDERGATIVLAEHRLERLLGQASNCLVLGPDGEILADGTAREAAGSLSNPPPLIQLGRALGWDPLPLTIDEARQAVVRSRLGCKTPVPPGDAPLTAGPALVDLEGVGFAYGRHVALQNVTATLRGGMVTALMGRNGAGKTTLLRHINGLLRPQSGRARLLGSDIRTVATTDLARTVGYLPQHPAAMLFNPTVADELRFTLRCRDSSGDVAGTLLELGLGHLAERSPFDLSGGERQRVALAAVLVGRPPVLLMDEPTRGMDYARKAELAALLRRLAGAGMAVVLATHDVDLVAACAGRVIVLERGEIAADGIPRDVLTRLPGFTTQVNQVFGGRFLVPEDLLGSPGSSAAGVVSRDGRAPGR</sequence>
<proteinExistence type="inferred from homology"/>
<evidence type="ECO:0000313" key="6">
    <source>
        <dbReference type="EMBL" id="CCF85790.1"/>
    </source>
</evidence>
<dbReference type="SUPFAM" id="SSF52540">
    <property type="entry name" value="P-loop containing nucleoside triphosphate hydrolases"/>
    <property type="match status" value="2"/>
</dbReference>
<dbReference type="PANTHER" id="PTHR43553">
    <property type="entry name" value="HEAVY METAL TRANSPORTER"/>
    <property type="match status" value="1"/>
</dbReference>
<dbReference type="SMART" id="SM00382">
    <property type="entry name" value="AAA"/>
    <property type="match status" value="2"/>
</dbReference>
<dbReference type="Gene3D" id="3.40.50.300">
    <property type="entry name" value="P-loop containing nucleotide triphosphate hydrolases"/>
    <property type="match status" value="2"/>
</dbReference>
<comment type="similarity">
    <text evidence="1">Belongs to the ABC transporter superfamily.</text>
</comment>
<dbReference type="InterPro" id="IPR003439">
    <property type="entry name" value="ABC_transporter-like_ATP-bd"/>
</dbReference>
<evidence type="ECO:0000256" key="4">
    <source>
        <dbReference type="ARBA" id="ARBA00022840"/>
    </source>
</evidence>
<evidence type="ECO:0000259" key="5">
    <source>
        <dbReference type="PROSITE" id="PS50893"/>
    </source>
</evidence>
<reference evidence="6 7" key="1">
    <citation type="journal article" date="2012" name="ISME J.">
        <title>Nitrification expanded: discovery, physiology and genomics of a nitrite-oxidizing bacterium from the phylum Chloroflexi.</title>
        <authorList>
            <person name="Sorokin D.Y."/>
            <person name="Lucker S."/>
            <person name="Vejmelkova D."/>
            <person name="Kostrikina N.A."/>
            <person name="Kleerebezem R."/>
            <person name="Rijpstra W.I."/>
            <person name="Damste J.S."/>
            <person name="Le Paslier D."/>
            <person name="Muyzer G."/>
            <person name="Wagner M."/>
            <person name="van Loosdrecht M.C."/>
            <person name="Daims H."/>
        </authorList>
    </citation>
    <scope>NUCLEOTIDE SEQUENCE [LARGE SCALE GENOMIC DNA]</scope>
    <source>
        <strain evidence="7">none</strain>
    </source>
</reference>
<feature type="domain" description="ABC transporter" evidence="5">
    <location>
        <begin position="2"/>
        <end position="243"/>
    </location>
</feature>
<dbReference type="InterPro" id="IPR027417">
    <property type="entry name" value="P-loop_NTPase"/>
</dbReference>
<dbReference type="CDD" id="cd03225">
    <property type="entry name" value="ABC_cobalt_CbiO_domain1"/>
    <property type="match status" value="2"/>
</dbReference>
<dbReference type="InterPro" id="IPR015856">
    <property type="entry name" value="ABC_transpr_CbiO/EcfA_su"/>
</dbReference>
<dbReference type="InterPro" id="IPR050095">
    <property type="entry name" value="ECF_ABC_transporter_ATP-bd"/>
</dbReference>
<dbReference type="GO" id="GO:0016887">
    <property type="term" value="F:ATP hydrolysis activity"/>
    <property type="evidence" value="ECO:0007669"/>
    <property type="project" value="InterPro"/>
</dbReference>
<evidence type="ECO:0000256" key="2">
    <source>
        <dbReference type="ARBA" id="ARBA00022448"/>
    </source>
</evidence>
<evidence type="ECO:0000313" key="7">
    <source>
        <dbReference type="Proteomes" id="UP000004221"/>
    </source>
</evidence>
<gene>
    <name evidence="6" type="ORF">NITHO_570011</name>
</gene>
<dbReference type="RefSeq" id="WP_008480979.1">
    <property type="nucleotide sequence ID" value="NZ_CAGS01000523.1"/>
</dbReference>
<protein>
    <submittedName>
        <fullName evidence="6">ABC-type transport system, ATPase component</fullName>
        <ecNumber evidence="6">3.6.3.-</ecNumber>
    </submittedName>
</protein>
<dbReference type="PROSITE" id="PS50893">
    <property type="entry name" value="ABC_TRANSPORTER_2"/>
    <property type="match status" value="2"/>
</dbReference>
<accession>I4EM77</accession>
<dbReference type="GO" id="GO:0042626">
    <property type="term" value="F:ATPase-coupled transmembrane transporter activity"/>
    <property type="evidence" value="ECO:0007669"/>
    <property type="project" value="TreeGrafter"/>
</dbReference>
<dbReference type="EC" id="3.6.3.-" evidence="6"/>
<dbReference type="PROSITE" id="PS00211">
    <property type="entry name" value="ABC_TRANSPORTER_1"/>
    <property type="match status" value="2"/>
</dbReference>
<dbReference type="InterPro" id="IPR003593">
    <property type="entry name" value="AAA+_ATPase"/>
</dbReference>
<dbReference type="InterPro" id="IPR017871">
    <property type="entry name" value="ABC_transporter-like_CS"/>
</dbReference>
<keyword evidence="3" id="KW-0547">Nucleotide-binding</keyword>
<organism evidence="6 7">
    <name type="scientific">Nitrolancea hollandica Lb</name>
    <dbReference type="NCBI Taxonomy" id="1129897"/>
    <lineage>
        <taxon>Bacteria</taxon>
        <taxon>Pseudomonadati</taxon>
        <taxon>Thermomicrobiota</taxon>
        <taxon>Thermomicrobia</taxon>
        <taxon>Sphaerobacterales</taxon>
        <taxon>Sphaerobacterineae</taxon>
        <taxon>Sphaerobacteraceae</taxon>
        <taxon>Nitrolancea</taxon>
    </lineage>
</organism>
<dbReference type="GO" id="GO:0043190">
    <property type="term" value="C:ATP-binding cassette (ABC) transporter complex"/>
    <property type="evidence" value="ECO:0007669"/>
    <property type="project" value="TreeGrafter"/>
</dbReference>
<dbReference type="Proteomes" id="UP000004221">
    <property type="component" value="Unassembled WGS sequence"/>
</dbReference>
<evidence type="ECO:0000256" key="3">
    <source>
        <dbReference type="ARBA" id="ARBA00022741"/>
    </source>
</evidence>
<dbReference type="OrthoDB" id="501320at2"/>
<feature type="domain" description="ABC transporter" evidence="5">
    <location>
        <begin position="288"/>
        <end position="515"/>
    </location>
</feature>
<keyword evidence="7" id="KW-1185">Reference proteome</keyword>
<keyword evidence="4" id="KW-0067">ATP-binding</keyword>
<name>I4EM77_9BACT</name>
<keyword evidence="2" id="KW-0813">Transport</keyword>
<evidence type="ECO:0000256" key="1">
    <source>
        <dbReference type="ARBA" id="ARBA00005417"/>
    </source>
</evidence>
<dbReference type="Pfam" id="PF00005">
    <property type="entry name" value="ABC_tran"/>
    <property type="match status" value="2"/>
</dbReference>
<dbReference type="EMBL" id="CAGS01000523">
    <property type="protein sequence ID" value="CCF85790.1"/>
    <property type="molecule type" value="Genomic_DNA"/>
</dbReference>
<dbReference type="PANTHER" id="PTHR43553:SF24">
    <property type="entry name" value="ENERGY-COUPLING FACTOR TRANSPORTER ATP-BINDING PROTEIN ECFA1"/>
    <property type="match status" value="1"/>
</dbReference>
<comment type="caution">
    <text evidence="6">The sequence shown here is derived from an EMBL/GenBank/DDBJ whole genome shotgun (WGS) entry which is preliminary data.</text>
</comment>